<gene>
    <name evidence="2" type="ORF">FA15DRAFT_102296</name>
</gene>
<name>A0A5C3KYB9_COPMA</name>
<keyword evidence="1" id="KW-0812">Transmembrane</keyword>
<feature type="transmembrane region" description="Helical" evidence="1">
    <location>
        <begin position="78"/>
        <end position="104"/>
    </location>
</feature>
<dbReference type="EMBL" id="ML210283">
    <property type="protein sequence ID" value="TFK20948.1"/>
    <property type="molecule type" value="Genomic_DNA"/>
</dbReference>
<keyword evidence="1" id="KW-0472">Membrane</keyword>
<evidence type="ECO:0000313" key="2">
    <source>
        <dbReference type="EMBL" id="TFK20948.1"/>
    </source>
</evidence>
<protein>
    <submittedName>
        <fullName evidence="2">Uncharacterized protein</fullName>
    </submittedName>
</protein>
<organism evidence="2 3">
    <name type="scientific">Coprinopsis marcescibilis</name>
    <name type="common">Agaric fungus</name>
    <name type="synonym">Psathyrella marcescibilis</name>
    <dbReference type="NCBI Taxonomy" id="230819"/>
    <lineage>
        <taxon>Eukaryota</taxon>
        <taxon>Fungi</taxon>
        <taxon>Dikarya</taxon>
        <taxon>Basidiomycota</taxon>
        <taxon>Agaricomycotina</taxon>
        <taxon>Agaricomycetes</taxon>
        <taxon>Agaricomycetidae</taxon>
        <taxon>Agaricales</taxon>
        <taxon>Agaricineae</taxon>
        <taxon>Psathyrellaceae</taxon>
        <taxon>Coprinopsis</taxon>
    </lineage>
</organism>
<dbReference type="Proteomes" id="UP000307440">
    <property type="component" value="Unassembled WGS sequence"/>
</dbReference>
<dbReference type="AlphaFoldDB" id="A0A5C3KYB9"/>
<reference evidence="2 3" key="1">
    <citation type="journal article" date="2019" name="Nat. Ecol. Evol.">
        <title>Megaphylogeny resolves global patterns of mushroom evolution.</title>
        <authorList>
            <person name="Varga T."/>
            <person name="Krizsan K."/>
            <person name="Foldi C."/>
            <person name="Dima B."/>
            <person name="Sanchez-Garcia M."/>
            <person name="Sanchez-Ramirez S."/>
            <person name="Szollosi G.J."/>
            <person name="Szarkandi J.G."/>
            <person name="Papp V."/>
            <person name="Albert L."/>
            <person name="Andreopoulos W."/>
            <person name="Angelini C."/>
            <person name="Antonin V."/>
            <person name="Barry K.W."/>
            <person name="Bougher N.L."/>
            <person name="Buchanan P."/>
            <person name="Buyck B."/>
            <person name="Bense V."/>
            <person name="Catcheside P."/>
            <person name="Chovatia M."/>
            <person name="Cooper J."/>
            <person name="Damon W."/>
            <person name="Desjardin D."/>
            <person name="Finy P."/>
            <person name="Geml J."/>
            <person name="Haridas S."/>
            <person name="Hughes K."/>
            <person name="Justo A."/>
            <person name="Karasinski D."/>
            <person name="Kautmanova I."/>
            <person name="Kiss B."/>
            <person name="Kocsube S."/>
            <person name="Kotiranta H."/>
            <person name="LaButti K.M."/>
            <person name="Lechner B.E."/>
            <person name="Liimatainen K."/>
            <person name="Lipzen A."/>
            <person name="Lukacs Z."/>
            <person name="Mihaltcheva S."/>
            <person name="Morgado L.N."/>
            <person name="Niskanen T."/>
            <person name="Noordeloos M.E."/>
            <person name="Ohm R.A."/>
            <person name="Ortiz-Santana B."/>
            <person name="Ovrebo C."/>
            <person name="Racz N."/>
            <person name="Riley R."/>
            <person name="Savchenko A."/>
            <person name="Shiryaev A."/>
            <person name="Soop K."/>
            <person name="Spirin V."/>
            <person name="Szebenyi C."/>
            <person name="Tomsovsky M."/>
            <person name="Tulloss R.E."/>
            <person name="Uehling J."/>
            <person name="Grigoriev I.V."/>
            <person name="Vagvolgyi C."/>
            <person name="Papp T."/>
            <person name="Martin F.M."/>
            <person name="Miettinen O."/>
            <person name="Hibbett D.S."/>
            <person name="Nagy L.G."/>
        </authorList>
    </citation>
    <scope>NUCLEOTIDE SEQUENCE [LARGE SCALE GENOMIC DNA]</scope>
    <source>
        <strain evidence="2 3">CBS 121175</strain>
    </source>
</reference>
<feature type="transmembrane region" description="Helical" evidence="1">
    <location>
        <begin position="140"/>
        <end position="160"/>
    </location>
</feature>
<evidence type="ECO:0000313" key="3">
    <source>
        <dbReference type="Proteomes" id="UP000307440"/>
    </source>
</evidence>
<accession>A0A5C3KYB9</accession>
<proteinExistence type="predicted"/>
<keyword evidence="3" id="KW-1185">Reference proteome</keyword>
<keyword evidence="1" id="KW-1133">Transmembrane helix</keyword>
<sequence length="170" mass="20393">MHDRMAFFWTTRCSLPRVTRACMGGRPYPRYLGFMLLLTTFLSFRFYSYPTIHRPFVLHRRRRLFYCRYIIHKPSITFVRFFLLLLVVLLGVCVRLVLVFFFFLCAVASYITWLVCLSDIFFSFIFFVFFLCLGFELNHISILQLFWCFAVGLGRFVRVWEAGGCSCWRL</sequence>
<feature type="transmembrane region" description="Helical" evidence="1">
    <location>
        <begin position="31"/>
        <end position="52"/>
    </location>
</feature>
<evidence type="ECO:0000256" key="1">
    <source>
        <dbReference type="SAM" id="Phobius"/>
    </source>
</evidence>
<feature type="transmembrane region" description="Helical" evidence="1">
    <location>
        <begin position="110"/>
        <end position="133"/>
    </location>
</feature>